<keyword evidence="1" id="KW-0472">Membrane</keyword>
<reference evidence="3" key="1">
    <citation type="journal article" date="2018" name="Nat. Microbiol.">
        <title>Leveraging single-cell genomics to expand the fungal tree of life.</title>
        <authorList>
            <person name="Ahrendt S.R."/>
            <person name="Quandt C.A."/>
            <person name="Ciobanu D."/>
            <person name="Clum A."/>
            <person name="Salamov A."/>
            <person name="Andreopoulos B."/>
            <person name="Cheng J.F."/>
            <person name="Woyke T."/>
            <person name="Pelin A."/>
            <person name="Henrissat B."/>
            <person name="Reynolds N.K."/>
            <person name="Benny G.L."/>
            <person name="Smith M.E."/>
            <person name="James T.Y."/>
            <person name="Grigoriev I.V."/>
        </authorList>
    </citation>
    <scope>NUCLEOTIDE SEQUENCE [LARGE SCALE GENOMIC DNA]</scope>
    <source>
        <strain evidence="3">CSF55</strain>
    </source>
</reference>
<feature type="transmembrane region" description="Helical" evidence="1">
    <location>
        <begin position="12"/>
        <end position="38"/>
    </location>
</feature>
<gene>
    <name evidence="2" type="ORF">ROZALSC1DRAFT_22720</name>
</gene>
<dbReference type="Proteomes" id="UP000281549">
    <property type="component" value="Unassembled WGS sequence"/>
</dbReference>
<dbReference type="EMBL" id="ML005325">
    <property type="protein sequence ID" value="RKP18971.1"/>
    <property type="molecule type" value="Genomic_DNA"/>
</dbReference>
<evidence type="ECO:0000313" key="3">
    <source>
        <dbReference type="Proteomes" id="UP000281549"/>
    </source>
</evidence>
<keyword evidence="1" id="KW-1133">Transmembrane helix</keyword>
<evidence type="ECO:0000256" key="1">
    <source>
        <dbReference type="SAM" id="Phobius"/>
    </source>
</evidence>
<sequence>MIKLRWPETRRGQYIFVFVSVFAVATLAFVINGAVAAVDLTSLKNKSSAKVEKLVIPNLCDLSNVPFSTKIVLTTGSLYQLSIASLKVEIGIVGKKPFLTANNFTEITILPKSTVLEMESSISFEKAELLNVIKNVKSIDQVEVKVSMKVSTNAFWFPLNINVDETFVMNTKEFKNVKNSGDFGALIEFGLQSEILNGVEVVLEGLSLNLINAAKHKLASLSDIEFSPQSDSQGFKFGVDLFYDAESSTMNTLKNIKEMKDVELFLQINSNDEKCSFASWFSDVQIPLKIERENIEKFGKILNNPNELFSNKISKEFQDEKTVERMDVNSGELFSVGLNGGSMENDIAVFSFDIIVNSAMINSYFPNSKTGSDFVRGEVPRFFLETILSFSFKEESIFNIFFTPIPFKLSDGKFGTRMNVGLSNVASVIDILEKINHDVKTFDSIYLTGQSGKNILSSIFSLVKFQIPIGNANKKILEAITCPVTHKGTVDLYSTNSKINVDALVEFDSIARSVPRAGVYWNDVLMYVAVSDPNKENENQRLFGIKVDRGGVNVEISQKNLVCLIHDGKFKMSIFIGEEEYEYSSVLKLATFIDNYLLTLKKESSDLPRKFYVESIVGSERIKFEGPIPWKMIRSSISTTSSMSTPNGQWSNIVKSVKLYAYEENTFYLNVALISTLRRLNKYLPKQSSILLDLSFPEFLIKFSRYDKVSEFGDEDVWQLSTKERTTLSVKLDRDLEASAEASVKD</sequence>
<accession>A0A4P9YJG3</accession>
<keyword evidence="1" id="KW-0812">Transmembrane</keyword>
<organism evidence="2 3">
    <name type="scientific">Rozella allomycis (strain CSF55)</name>
    <dbReference type="NCBI Taxonomy" id="988480"/>
    <lineage>
        <taxon>Eukaryota</taxon>
        <taxon>Fungi</taxon>
        <taxon>Fungi incertae sedis</taxon>
        <taxon>Cryptomycota</taxon>
        <taxon>Cryptomycota incertae sedis</taxon>
        <taxon>Rozella</taxon>
    </lineage>
</organism>
<proteinExistence type="predicted"/>
<evidence type="ECO:0000313" key="2">
    <source>
        <dbReference type="EMBL" id="RKP18971.1"/>
    </source>
</evidence>
<name>A0A4P9YJG3_ROZAC</name>
<dbReference type="AlphaFoldDB" id="A0A4P9YJG3"/>
<protein>
    <submittedName>
        <fullName evidence="2">Uncharacterized protein</fullName>
    </submittedName>
</protein>
<feature type="non-terminal residue" evidence="2">
    <location>
        <position position="746"/>
    </location>
</feature>